<reference evidence="1 2" key="1">
    <citation type="submission" date="2018-11" db="EMBL/GenBank/DDBJ databases">
        <authorList>
            <person name="Lopez-Roques C."/>
            <person name="Donnadieu C."/>
            <person name="Bouchez O."/>
            <person name="Klopp C."/>
            <person name="Cabau C."/>
            <person name="Zahm M."/>
        </authorList>
    </citation>
    <scope>NUCLEOTIDE SEQUENCE [LARGE SCALE GENOMIC DNA]</scope>
    <source>
        <strain evidence="1">RS831</strain>
        <tissue evidence="1">Whole body</tissue>
    </source>
</reference>
<name>A0A437CG75_ORYJA</name>
<dbReference type="Proteomes" id="UP000283210">
    <property type="component" value="Chromosome 17"/>
</dbReference>
<sequence length="66" mass="7171">MLLFLAHHWAVKPSKLTATPVKTPTDDGTESEVMVLLGLRVLKPEVSAENGEHKVVKEASVHVVSI</sequence>
<keyword evidence="2" id="KW-1185">Reference proteome</keyword>
<dbReference type="AlphaFoldDB" id="A0A437CG75"/>
<accession>A0A437CG75</accession>
<evidence type="ECO:0000313" key="2">
    <source>
        <dbReference type="Proteomes" id="UP000283210"/>
    </source>
</evidence>
<organism evidence="1 2">
    <name type="scientific">Oryzias javanicus</name>
    <name type="common">Javanese ricefish</name>
    <name type="synonym">Aplocheilus javanicus</name>
    <dbReference type="NCBI Taxonomy" id="123683"/>
    <lineage>
        <taxon>Eukaryota</taxon>
        <taxon>Metazoa</taxon>
        <taxon>Chordata</taxon>
        <taxon>Craniata</taxon>
        <taxon>Vertebrata</taxon>
        <taxon>Euteleostomi</taxon>
        <taxon>Actinopterygii</taxon>
        <taxon>Neopterygii</taxon>
        <taxon>Teleostei</taxon>
        <taxon>Neoteleostei</taxon>
        <taxon>Acanthomorphata</taxon>
        <taxon>Ovalentaria</taxon>
        <taxon>Atherinomorphae</taxon>
        <taxon>Beloniformes</taxon>
        <taxon>Adrianichthyidae</taxon>
        <taxon>Oryziinae</taxon>
        <taxon>Oryzias</taxon>
    </lineage>
</organism>
<reference evidence="1 2" key="2">
    <citation type="submission" date="2019-01" db="EMBL/GenBank/DDBJ databases">
        <title>A chromosome length genome reference of the Java medaka (oryzias javanicus).</title>
        <authorList>
            <person name="Herpin A."/>
            <person name="Takehana Y."/>
            <person name="Naruse K."/>
            <person name="Ansai S."/>
            <person name="Kawaguchi M."/>
        </authorList>
    </citation>
    <scope>NUCLEOTIDE SEQUENCE [LARGE SCALE GENOMIC DNA]</scope>
    <source>
        <strain evidence="1">RS831</strain>
        <tissue evidence="1">Whole body</tissue>
    </source>
</reference>
<dbReference type="EMBL" id="CM012453">
    <property type="protein sequence ID" value="RVE61867.1"/>
    <property type="molecule type" value="Genomic_DNA"/>
</dbReference>
<gene>
    <name evidence="1" type="ORF">OJAV_G00173600</name>
</gene>
<protein>
    <submittedName>
        <fullName evidence="1">Uncharacterized protein</fullName>
    </submittedName>
</protein>
<evidence type="ECO:0000313" key="1">
    <source>
        <dbReference type="EMBL" id="RVE61867.1"/>
    </source>
</evidence>
<dbReference type="OrthoDB" id="4062651at2759"/>
<proteinExistence type="predicted"/>